<dbReference type="GO" id="GO:0016787">
    <property type="term" value="F:hydrolase activity"/>
    <property type="evidence" value="ECO:0007669"/>
    <property type="project" value="UniProtKB-ARBA"/>
</dbReference>
<dbReference type="OrthoDB" id="9779267at2"/>
<protein>
    <submittedName>
        <fullName evidence="1">Type I phosphodiesterase / nucleotide pyrophosphatase</fullName>
    </submittedName>
</protein>
<dbReference type="SUPFAM" id="SSF53649">
    <property type="entry name" value="Alkaline phosphatase-like"/>
    <property type="match status" value="1"/>
</dbReference>
<dbReference type="PANTHER" id="PTHR10151">
    <property type="entry name" value="ECTONUCLEOTIDE PYROPHOSPHATASE/PHOSPHODIESTERASE"/>
    <property type="match status" value="1"/>
</dbReference>
<dbReference type="InterPro" id="IPR017850">
    <property type="entry name" value="Alkaline_phosphatase_core_sf"/>
</dbReference>
<dbReference type="Proteomes" id="UP000265962">
    <property type="component" value="Unassembled WGS sequence"/>
</dbReference>
<sequence>MSIPAGPGYGRGTLAEVLPAIASHLGAEDVDDALGIPEARAYVLLLVDGMGWNQLRAHGSSLSHLPELLADSFPVSAPVPTTTACSLATLGTGCAPGVHGIVGYTFRPSSGAGLLCPLDWGPMDPPPERLQPHPTWLERMEQDGVTVTTVSQAAFRGSGLTRAALRGGFFRGFGKRAPIAARAEAVRAAVAAGPSFAYVYEGGLDHAGHGKGVASRPWRDQLARIDADIAVLRRTLPGDVCLLITGDHGMVDVPARGQVPLEDTPGLSDQVDLVGGEPRLRHLYTREPGAVAARWTEVMGERAWVCTREEAVAAGWFGPQVTASTTARLGDVLVAARRDWAVMTRTREHEFRLVGHHGSLEPAEIEVPLLVDAGRG</sequence>
<dbReference type="Pfam" id="PF01663">
    <property type="entry name" value="Phosphodiest"/>
    <property type="match status" value="1"/>
</dbReference>
<name>A0A375I0K8_9ACTN</name>
<dbReference type="RefSeq" id="WP_119714831.1">
    <property type="nucleotide sequence ID" value="NZ_OMOH01000002.1"/>
</dbReference>
<keyword evidence="2" id="KW-1185">Reference proteome</keyword>
<proteinExistence type="predicted"/>
<reference evidence="2" key="1">
    <citation type="submission" date="2018-02" db="EMBL/GenBank/DDBJ databases">
        <authorList>
            <person name="Hornung B."/>
        </authorList>
    </citation>
    <scope>NUCLEOTIDE SEQUENCE [LARGE SCALE GENOMIC DNA]</scope>
</reference>
<dbReference type="AlphaFoldDB" id="A0A375I0K8"/>
<dbReference type="InterPro" id="IPR002591">
    <property type="entry name" value="Phosphodiest/P_Trfase"/>
</dbReference>
<evidence type="ECO:0000313" key="2">
    <source>
        <dbReference type="Proteomes" id="UP000265962"/>
    </source>
</evidence>
<gene>
    <name evidence="1" type="ORF">PROPJV5_0582</name>
</gene>
<dbReference type="PANTHER" id="PTHR10151:SF120">
    <property type="entry name" value="BIS(5'-ADENOSYL)-TRIPHOSPHATASE"/>
    <property type="match status" value="1"/>
</dbReference>
<organism evidence="1 2">
    <name type="scientific">Propionibacterium ruminifibrarum</name>
    <dbReference type="NCBI Taxonomy" id="1962131"/>
    <lineage>
        <taxon>Bacteria</taxon>
        <taxon>Bacillati</taxon>
        <taxon>Actinomycetota</taxon>
        <taxon>Actinomycetes</taxon>
        <taxon>Propionibacteriales</taxon>
        <taxon>Propionibacteriaceae</taxon>
        <taxon>Propionibacterium</taxon>
    </lineage>
</organism>
<dbReference type="EMBL" id="OMOH01000002">
    <property type="protein sequence ID" value="SPF67625.1"/>
    <property type="molecule type" value="Genomic_DNA"/>
</dbReference>
<evidence type="ECO:0000313" key="1">
    <source>
        <dbReference type="EMBL" id="SPF67625.1"/>
    </source>
</evidence>
<accession>A0A375I0K8</accession>
<dbReference type="Gene3D" id="3.40.720.10">
    <property type="entry name" value="Alkaline Phosphatase, subunit A"/>
    <property type="match status" value="1"/>
</dbReference>